<reference evidence="2" key="1">
    <citation type="journal article" date="2022" name="Mol. Ecol. Resour.">
        <title>The genomes of chicory, endive, great burdock and yacon provide insights into Asteraceae palaeo-polyploidization history and plant inulin production.</title>
        <authorList>
            <person name="Fan W."/>
            <person name="Wang S."/>
            <person name="Wang H."/>
            <person name="Wang A."/>
            <person name="Jiang F."/>
            <person name="Liu H."/>
            <person name="Zhao H."/>
            <person name="Xu D."/>
            <person name="Zhang Y."/>
        </authorList>
    </citation>
    <scope>NUCLEOTIDE SEQUENCE [LARGE SCALE GENOMIC DNA]</scope>
    <source>
        <strain evidence="2">cv. Punajuju</strain>
    </source>
</reference>
<sequence>MDSSSAGEDVCRFDVVMCEFKRPARVMNKEESFSCTDDHFYPDSGFTLIAYSWEFAYLITITTKMVYIKHMITNLGLNTWGFVYYNILLSLIMAPFMTGEYSDVFAAVGSNNGNLFEIIAFTIVSLSCVNKFTITDVVNKFLTVAINGEDESILV</sequence>
<keyword evidence="2" id="KW-1185">Reference proteome</keyword>
<accession>A0ACB9GYS2</accession>
<reference evidence="1 2" key="2">
    <citation type="journal article" date="2022" name="Mol. Ecol. Resour.">
        <title>The genomes of chicory, endive, great burdock and yacon provide insights into Asteraceae paleo-polyploidization history and plant inulin production.</title>
        <authorList>
            <person name="Fan W."/>
            <person name="Wang S."/>
            <person name="Wang H."/>
            <person name="Wang A."/>
            <person name="Jiang F."/>
            <person name="Liu H."/>
            <person name="Zhao H."/>
            <person name="Xu D."/>
            <person name="Zhang Y."/>
        </authorList>
    </citation>
    <scope>NUCLEOTIDE SEQUENCE [LARGE SCALE GENOMIC DNA]</scope>
    <source>
        <strain evidence="2">cv. Punajuju</strain>
        <tissue evidence="1">Leaves</tissue>
    </source>
</reference>
<gene>
    <name evidence="1" type="ORF">L2E82_01373</name>
</gene>
<comment type="caution">
    <text evidence="1">The sequence shown here is derived from an EMBL/GenBank/DDBJ whole genome shotgun (WGS) entry which is preliminary data.</text>
</comment>
<dbReference type="EMBL" id="CM042009">
    <property type="protein sequence ID" value="KAI3788602.1"/>
    <property type="molecule type" value="Genomic_DNA"/>
</dbReference>
<evidence type="ECO:0000313" key="1">
    <source>
        <dbReference type="EMBL" id="KAI3788602.1"/>
    </source>
</evidence>
<dbReference type="Proteomes" id="UP001055811">
    <property type="component" value="Linkage Group LG01"/>
</dbReference>
<organism evidence="1 2">
    <name type="scientific">Cichorium intybus</name>
    <name type="common">Chicory</name>
    <dbReference type="NCBI Taxonomy" id="13427"/>
    <lineage>
        <taxon>Eukaryota</taxon>
        <taxon>Viridiplantae</taxon>
        <taxon>Streptophyta</taxon>
        <taxon>Embryophyta</taxon>
        <taxon>Tracheophyta</taxon>
        <taxon>Spermatophyta</taxon>
        <taxon>Magnoliopsida</taxon>
        <taxon>eudicotyledons</taxon>
        <taxon>Gunneridae</taxon>
        <taxon>Pentapetalae</taxon>
        <taxon>asterids</taxon>
        <taxon>campanulids</taxon>
        <taxon>Asterales</taxon>
        <taxon>Asteraceae</taxon>
        <taxon>Cichorioideae</taxon>
        <taxon>Cichorieae</taxon>
        <taxon>Cichoriinae</taxon>
        <taxon>Cichorium</taxon>
    </lineage>
</organism>
<name>A0ACB9GYS2_CICIN</name>
<evidence type="ECO:0000313" key="2">
    <source>
        <dbReference type="Proteomes" id="UP001055811"/>
    </source>
</evidence>
<protein>
    <submittedName>
        <fullName evidence="1">Uncharacterized protein</fullName>
    </submittedName>
</protein>
<proteinExistence type="predicted"/>